<dbReference type="AlphaFoldDB" id="F6T1P3"/>
<evidence type="ECO:0000256" key="1">
    <source>
        <dbReference type="SAM" id="MobiDB-lite"/>
    </source>
</evidence>
<dbReference type="Bgee" id="ENSXETG00000000853">
    <property type="expression patterns" value="Expressed in skeletal muscle tissue and 12 other cell types or tissues"/>
</dbReference>
<organism evidence="3">
    <name type="scientific">Xenopus tropicalis</name>
    <name type="common">Western clawed frog</name>
    <name type="synonym">Silurana tropicalis</name>
    <dbReference type="NCBI Taxonomy" id="8364"/>
    <lineage>
        <taxon>Eukaryota</taxon>
        <taxon>Metazoa</taxon>
        <taxon>Chordata</taxon>
        <taxon>Craniata</taxon>
        <taxon>Vertebrata</taxon>
        <taxon>Euteleostomi</taxon>
        <taxon>Amphibia</taxon>
        <taxon>Batrachia</taxon>
        <taxon>Anura</taxon>
        <taxon>Pipoidea</taxon>
        <taxon>Pipidae</taxon>
        <taxon>Xenopodinae</taxon>
        <taxon>Xenopus</taxon>
        <taxon>Silurana</taxon>
    </lineage>
</organism>
<dbReference type="Gene3D" id="2.60.40.10">
    <property type="entry name" value="Immunoglobulins"/>
    <property type="match status" value="1"/>
</dbReference>
<feature type="domain" description="RHD" evidence="2">
    <location>
        <begin position="399"/>
        <end position="581"/>
    </location>
</feature>
<dbReference type="Pfam" id="PF00554">
    <property type="entry name" value="RHD_DNA_bind"/>
    <property type="match status" value="1"/>
</dbReference>
<dbReference type="Ensembl" id="ENSXETT00000001898">
    <property type="protein sequence ID" value="ENSXETP00000001898"/>
    <property type="gene ID" value="ENSXETG00000000853"/>
</dbReference>
<dbReference type="InterPro" id="IPR008366">
    <property type="entry name" value="NFAT"/>
</dbReference>
<dbReference type="Gene3D" id="2.60.40.340">
    <property type="entry name" value="Rel homology domain (RHD), DNA-binding domain"/>
    <property type="match status" value="1"/>
</dbReference>
<dbReference type="InterPro" id="IPR011539">
    <property type="entry name" value="RHD_DNA_bind_dom"/>
</dbReference>
<dbReference type="InterPro" id="IPR037059">
    <property type="entry name" value="RHD_DNA_bind_dom_sf"/>
</dbReference>
<dbReference type="SUPFAM" id="SSF49417">
    <property type="entry name" value="p53-like transcription factors"/>
    <property type="match status" value="1"/>
</dbReference>
<dbReference type="GO" id="GO:0003677">
    <property type="term" value="F:DNA binding"/>
    <property type="evidence" value="ECO:0007669"/>
    <property type="project" value="InterPro"/>
</dbReference>
<feature type="region of interest" description="Disordered" evidence="1">
    <location>
        <begin position="771"/>
        <end position="830"/>
    </location>
</feature>
<dbReference type="ExpressionAtlas" id="F6T1P3">
    <property type="expression patterns" value="baseline"/>
</dbReference>
<dbReference type="PROSITE" id="PS50254">
    <property type="entry name" value="REL_2"/>
    <property type="match status" value="1"/>
</dbReference>
<reference evidence="3" key="1">
    <citation type="journal article" date="2010" name="Science">
        <title>The genome of the Western clawed frog Xenopus tropicalis.</title>
        <authorList>
            <person name="Hellsten U."/>
            <person name="Harland R.M."/>
            <person name="Gilchrist M.J."/>
            <person name="Hendrix D."/>
            <person name="Jurka J."/>
            <person name="Kapitonov V."/>
            <person name="Ovcharenko I."/>
            <person name="Putnam N.H."/>
            <person name="Shu S."/>
            <person name="Taher L."/>
            <person name="Blitz I.L."/>
            <person name="Blumberg B."/>
            <person name="Dichmann D.S."/>
            <person name="Dubchak I."/>
            <person name="Amaya E."/>
            <person name="Detter J.C."/>
            <person name="Fletcher R."/>
            <person name="Gerhard D.S."/>
            <person name="Goodstein D."/>
            <person name="Graves T."/>
            <person name="Grigoriev I.V."/>
            <person name="Grimwood J."/>
            <person name="Kawashima T."/>
            <person name="Lindquist E."/>
            <person name="Lucas S.M."/>
            <person name="Mead P.E."/>
            <person name="Mitros T."/>
            <person name="Ogino H."/>
            <person name="Ohta Y."/>
            <person name="Poliakov A.V."/>
            <person name="Pollet N."/>
            <person name="Robert J."/>
            <person name="Salamov A."/>
            <person name="Sater A.K."/>
            <person name="Schmutz J."/>
            <person name="Terry A."/>
            <person name="Vize P.D."/>
            <person name="Warren W.C."/>
            <person name="Wells D."/>
            <person name="Wills A."/>
            <person name="Wilson R.K."/>
            <person name="Zimmerman L.B."/>
            <person name="Zorn A.M."/>
            <person name="Grainger R."/>
            <person name="Grammer T."/>
            <person name="Khokha M.K."/>
            <person name="Richardson P.M."/>
            <person name="Rokhsar D.S."/>
        </authorList>
    </citation>
    <scope>NUCLEOTIDE SEQUENCE [LARGE SCALE GENOMIC DNA]</scope>
    <source>
        <strain evidence="3">Nigerian</strain>
    </source>
</reference>
<feature type="compositionally biased region" description="Polar residues" evidence="1">
    <location>
        <begin position="780"/>
        <end position="794"/>
    </location>
</feature>
<feature type="compositionally biased region" description="Polar residues" evidence="1">
    <location>
        <begin position="187"/>
        <end position="204"/>
    </location>
</feature>
<dbReference type="PRINTS" id="PR01789">
    <property type="entry name" value="NUCFACTORATC"/>
</dbReference>
<feature type="region of interest" description="Disordered" evidence="1">
    <location>
        <begin position="187"/>
        <end position="285"/>
    </location>
</feature>
<evidence type="ECO:0000313" key="3">
    <source>
        <dbReference type="Ensembl" id="ENSXETP00000001898"/>
    </source>
</evidence>
<dbReference type="InterPro" id="IPR008967">
    <property type="entry name" value="p53-like_TF_DNA-bd_sf"/>
</dbReference>
<sequence>MSAPREEPELDFDYLFEYEYNKGEQLGGTDREHFNYASSNLSASLSLGVTNSSLSNPCHGLQSSNPVISIIPSSSHPPGYGGNLDSEATGYYLSPSIRPVGPPALESPRIEITSCLAMHPNHNQFFNEPDIEEAIPQAKRIHSTATLNLPNVDTYRDPSCLSPASSLSSRSCNSEASSFESNYSYPFTSPQTSPWQSPCVSPKTTDPEEGYQRSMVTCTLLSSPRHSPSTSPRTSISEENWLNAPSSRPSSPCIKRKYSLNGRQTSYSPHHSPTPSPHNSPRVSVTDETWLGNTHQYTSSAIVAAINALTTDPTDMNDGIPIKSRKTAADHTPNMSLKTEPVCDDHSTMSSTNDLSPDDYSGFHHIRKGNFCDQYLSVPQQSYQWAKPKNISPTSYLSPSLPALDWHLPSQSGPYELRIEVQPKSHHRAHYETEGSRGAVKASTGGHPIVQLHGYLENEPLTIQLFIGTADDRLLRPHAFYQVHRITGKTVSTTSHETIISNTKVLEIPLLPENNMRAIIDCAGILKLRNSDIELRKGETDIGRKNTRVRLVFRVHIPQANGRTLTLQVASNPIECSQRSAQELPLVEKQSTDNFPVIGGKKMILNGHNFHPDSKVIFVEKAPVPIIKTEPTDDYESAQTCVPMSQGLTQLSKPYYSQQIMMPPDPGSCLVSGFTSCQQRNTVMSSSPISSPKLHDLSASAYNKCISNPGHTQLGLQQTTGGVPTIQEVPRSIVGHPSSPDQSSPIMLQPQVSLHQSSSCPLGFQQTVYPNSPSSPVPSITQEPSYLQPCSPTHSAVIGQPQHQHQKVQRNESPNSQPLSLPELHEDSNHNLAPIPVTIKREPEELDQLYLDDGNKICCSDLSENGELALLTAVI</sequence>
<dbReference type="eggNOG" id="ENOG502QTX8">
    <property type="taxonomic scope" value="Eukaryota"/>
</dbReference>
<dbReference type="GeneTree" id="ENSGT00940000157616"/>
<feature type="region of interest" description="Disordered" evidence="1">
    <location>
        <begin position="326"/>
        <end position="355"/>
    </location>
</feature>
<dbReference type="SUPFAM" id="SSF81296">
    <property type="entry name" value="E set domains"/>
    <property type="match status" value="1"/>
</dbReference>
<evidence type="ECO:0000259" key="2">
    <source>
        <dbReference type="PROSITE" id="PS50254"/>
    </source>
</evidence>
<name>F6T1P3_XENTR</name>
<protein>
    <submittedName>
        <fullName evidence="3">Nuclear factor of activated T cells 1</fullName>
    </submittedName>
</protein>
<dbReference type="STRING" id="8364.ENSXETP00000001898"/>
<dbReference type="InterPro" id="IPR014756">
    <property type="entry name" value="Ig_E-set"/>
</dbReference>
<dbReference type="PANTHER" id="PTHR12533:SF5">
    <property type="entry name" value="NUCLEAR FACTOR OF ACTIVATED T-CELLS, CYTOPLASMIC 1"/>
    <property type="match status" value="1"/>
</dbReference>
<accession>F6T1P3</accession>
<dbReference type="GO" id="GO:0003700">
    <property type="term" value="F:DNA-binding transcription factor activity"/>
    <property type="evidence" value="ECO:0007669"/>
    <property type="project" value="InterPro"/>
</dbReference>
<proteinExistence type="predicted"/>
<feature type="compositionally biased region" description="Polar residues" evidence="1">
    <location>
        <begin position="238"/>
        <end position="250"/>
    </location>
</feature>
<feature type="compositionally biased region" description="Low complexity" evidence="1">
    <location>
        <begin position="219"/>
        <end position="237"/>
    </location>
</feature>
<dbReference type="CDD" id="cd07881">
    <property type="entry name" value="RHD-n_NFAT"/>
    <property type="match status" value="1"/>
</dbReference>
<dbReference type="InterPro" id="IPR013783">
    <property type="entry name" value="Ig-like_fold"/>
</dbReference>
<dbReference type="PANTHER" id="PTHR12533">
    <property type="entry name" value="NFAT"/>
    <property type="match status" value="1"/>
</dbReference>
<dbReference type="Xenbase" id="XB-GENE-876756">
    <property type="gene designation" value="nfatc1"/>
</dbReference>
<dbReference type="FunFam" id="2.60.40.340:FF:000001">
    <property type="entry name" value="Nuclear factor of activated T-cells, cytoplasmic, calcineurin-dependent 2"/>
    <property type="match status" value="1"/>
</dbReference>
<reference evidence="3" key="2">
    <citation type="submission" date="2011-06" db="UniProtKB">
        <authorList>
            <consortium name="Ensembl"/>
        </authorList>
    </citation>
    <scope>IDENTIFICATION</scope>
</reference>
<dbReference type="HOGENOM" id="CLU_010185_1_0_1"/>
<gene>
    <name evidence="3" type="primary">nfatc1</name>
</gene>